<gene>
    <name evidence="1" type="ORF">BV25DRAFT_1995565</name>
</gene>
<reference evidence="1" key="1">
    <citation type="submission" date="2021-03" db="EMBL/GenBank/DDBJ databases">
        <authorList>
            <consortium name="DOE Joint Genome Institute"/>
            <person name="Ahrendt S."/>
            <person name="Looney B.P."/>
            <person name="Miyauchi S."/>
            <person name="Morin E."/>
            <person name="Drula E."/>
            <person name="Courty P.E."/>
            <person name="Chicoki N."/>
            <person name="Fauchery L."/>
            <person name="Kohler A."/>
            <person name="Kuo A."/>
            <person name="Labutti K."/>
            <person name="Pangilinan J."/>
            <person name="Lipzen A."/>
            <person name="Riley R."/>
            <person name="Andreopoulos W."/>
            <person name="He G."/>
            <person name="Johnson J."/>
            <person name="Barry K.W."/>
            <person name="Grigoriev I.V."/>
            <person name="Nagy L."/>
            <person name="Hibbett D."/>
            <person name="Henrissat B."/>
            <person name="Matheny P.B."/>
            <person name="Labbe J."/>
            <person name="Martin F."/>
        </authorList>
    </citation>
    <scope>NUCLEOTIDE SEQUENCE</scope>
    <source>
        <strain evidence="1">HHB10654</strain>
    </source>
</reference>
<proteinExistence type="predicted"/>
<evidence type="ECO:0000313" key="1">
    <source>
        <dbReference type="EMBL" id="KAI0056490.1"/>
    </source>
</evidence>
<evidence type="ECO:0000313" key="2">
    <source>
        <dbReference type="Proteomes" id="UP000814140"/>
    </source>
</evidence>
<name>A0ACB8SKM5_9AGAM</name>
<dbReference type="Proteomes" id="UP000814140">
    <property type="component" value="Unassembled WGS sequence"/>
</dbReference>
<comment type="caution">
    <text evidence="1">The sequence shown here is derived from an EMBL/GenBank/DDBJ whole genome shotgun (WGS) entry which is preliminary data.</text>
</comment>
<accession>A0ACB8SKM5</accession>
<organism evidence="1 2">
    <name type="scientific">Artomyces pyxidatus</name>
    <dbReference type="NCBI Taxonomy" id="48021"/>
    <lineage>
        <taxon>Eukaryota</taxon>
        <taxon>Fungi</taxon>
        <taxon>Dikarya</taxon>
        <taxon>Basidiomycota</taxon>
        <taxon>Agaricomycotina</taxon>
        <taxon>Agaricomycetes</taxon>
        <taxon>Russulales</taxon>
        <taxon>Auriscalpiaceae</taxon>
        <taxon>Artomyces</taxon>
    </lineage>
</organism>
<sequence length="620" mass="69998">MGLDHATMQDDDSAQSFWKTALNERLSPLQESNAGNPSRRDVQDALDAEDAVLRDVLLSIRSRQNAFSPIGTLPPEVLAMVFKIYADEFPPESYLTPSEGSALDPWKGLAWVLVTYVCRRWREVALEHPSLWRRINLEHGPRWTREFISRAKAIPLVFQGQALFLASPNPVITELLHANLQRIQSISVEGNHHALKAITNALAILAAPILHVLDIKQFYYRPTPDERVTLAHISAPRLTHLKLDGVQFMWSAFPMGNLTHLYITVEHRPAWARRHGGEPIFIPGHDKFISLLAQMTRLENLHLSNCIPSCPTSSINDGRFIKLPHLAALKLNGATVDIVDLMRRITMPLTATIHLVCSSDDSSGEECLSVLPFITGRLSATTGESIRFRVLTITEGEQFESLGFRVRDCCVWKDNGNAQLFASRAAGEVNLQLDWGNPDFRDVVPIARRICKALPLQDVEALGVLGQQQTWHAGDWVDAFRSCRAVRYLQILNAETSSLSDALMQTIREDDSAGLELGAKCDRTMDRMLFPKLQTVYVEGHTFEHGEPIRDPPEVFDAAFLQCLQDRKERNAGIQKLYLVNCDMKVEFYQAYQDAVVDLLGWWDEDFMSESDEEIEEEHE</sequence>
<protein>
    <submittedName>
        <fullName evidence="1">Uncharacterized protein</fullName>
    </submittedName>
</protein>
<dbReference type="EMBL" id="MU277263">
    <property type="protein sequence ID" value="KAI0056490.1"/>
    <property type="molecule type" value="Genomic_DNA"/>
</dbReference>
<keyword evidence="2" id="KW-1185">Reference proteome</keyword>
<reference evidence="1" key="2">
    <citation type="journal article" date="2022" name="New Phytol.">
        <title>Evolutionary transition to the ectomycorrhizal habit in the genomes of a hyperdiverse lineage of mushroom-forming fungi.</title>
        <authorList>
            <person name="Looney B."/>
            <person name="Miyauchi S."/>
            <person name="Morin E."/>
            <person name="Drula E."/>
            <person name="Courty P.E."/>
            <person name="Kohler A."/>
            <person name="Kuo A."/>
            <person name="LaButti K."/>
            <person name="Pangilinan J."/>
            <person name="Lipzen A."/>
            <person name="Riley R."/>
            <person name="Andreopoulos W."/>
            <person name="He G."/>
            <person name="Johnson J."/>
            <person name="Nolan M."/>
            <person name="Tritt A."/>
            <person name="Barry K.W."/>
            <person name="Grigoriev I.V."/>
            <person name="Nagy L.G."/>
            <person name="Hibbett D."/>
            <person name="Henrissat B."/>
            <person name="Matheny P.B."/>
            <person name="Labbe J."/>
            <person name="Martin F.M."/>
        </authorList>
    </citation>
    <scope>NUCLEOTIDE SEQUENCE</scope>
    <source>
        <strain evidence="1">HHB10654</strain>
    </source>
</reference>